<protein>
    <recommendedName>
        <fullName evidence="4">CRC domain-containing protein</fullName>
    </recommendedName>
</protein>
<evidence type="ECO:0000313" key="6">
    <source>
        <dbReference type="Proteomes" id="UP000032180"/>
    </source>
</evidence>
<organism evidence="5 6">
    <name type="scientific">Leersia perrieri</name>
    <dbReference type="NCBI Taxonomy" id="77586"/>
    <lineage>
        <taxon>Eukaryota</taxon>
        <taxon>Viridiplantae</taxon>
        <taxon>Streptophyta</taxon>
        <taxon>Embryophyta</taxon>
        <taxon>Tracheophyta</taxon>
        <taxon>Spermatophyta</taxon>
        <taxon>Magnoliopsida</taxon>
        <taxon>Liliopsida</taxon>
        <taxon>Poales</taxon>
        <taxon>Poaceae</taxon>
        <taxon>BOP clade</taxon>
        <taxon>Oryzoideae</taxon>
        <taxon>Oryzeae</taxon>
        <taxon>Oryzinae</taxon>
        <taxon>Leersia</taxon>
    </lineage>
</organism>
<dbReference type="PANTHER" id="PTHR12446:SF34">
    <property type="entry name" value="PROTEIN LIN-54 HOMOLOG"/>
    <property type="match status" value="1"/>
</dbReference>
<dbReference type="AlphaFoldDB" id="A0A0D9WKF0"/>
<dbReference type="GO" id="GO:0006355">
    <property type="term" value="P:regulation of DNA-templated transcription"/>
    <property type="evidence" value="ECO:0007669"/>
    <property type="project" value="TreeGrafter"/>
</dbReference>
<dbReference type="InterPro" id="IPR033467">
    <property type="entry name" value="Tesmin/TSO1-like_CXC"/>
</dbReference>
<dbReference type="GO" id="GO:0005634">
    <property type="term" value="C:nucleus"/>
    <property type="evidence" value="ECO:0007669"/>
    <property type="project" value="UniProtKB-SubCell"/>
</dbReference>
<keyword evidence="3" id="KW-0539">Nucleus</keyword>
<evidence type="ECO:0000256" key="2">
    <source>
        <dbReference type="ARBA" id="ARBA00007267"/>
    </source>
</evidence>
<evidence type="ECO:0000256" key="3">
    <source>
        <dbReference type="ARBA" id="ARBA00023242"/>
    </source>
</evidence>
<dbReference type="PANTHER" id="PTHR12446">
    <property type="entry name" value="TESMIN/TSO1-RELATED"/>
    <property type="match status" value="1"/>
</dbReference>
<dbReference type="HOGENOM" id="CLU_121159_0_0_1"/>
<comment type="subcellular location">
    <subcellularLocation>
        <location evidence="1">Nucleus</location>
    </subcellularLocation>
</comment>
<reference evidence="5" key="3">
    <citation type="submission" date="2015-04" db="UniProtKB">
        <authorList>
            <consortium name="EnsemblPlants"/>
        </authorList>
    </citation>
    <scope>IDENTIFICATION</scope>
</reference>
<reference evidence="5 6" key="1">
    <citation type="submission" date="2012-08" db="EMBL/GenBank/DDBJ databases">
        <title>Oryza genome evolution.</title>
        <authorList>
            <person name="Wing R.A."/>
        </authorList>
    </citation>
    <scope>NUCLEOTIDE SEQUENCE</scope>
</reference>
<comment type="similarity">
    <text evidence="2">Belongs to the lin-54 family.</text>
</comment>
<dbReference type="STRING" id="77586.A0A0D9WKF0"/>
<dbReference type="Pfam" id="PF03638">
    <property type="entry name" value="TCR"/>
    <property type="match status" value="1"/>
</dbReference>
<dbReference type="EnsemblPlants" id="LPERR05G23340.1">
    <property type="protein sequence ID" value="LPERR05G23340.1"/>
    <property type="gene ID" value="LPERR05G23340"/>
</dbReference>
<dbReference type="SMART" id="SM01114">
    <property type="entry name" value="CXC"/>
    <property type="match status" value="2"/>
</dbReference>
<proteinExistence type="inferred from homology"/>
<dbReference type="Proteomes" id="UP000032180">
    <property type="component" value="Chromosome 5"/>
</dbReference>
<evidence type="ECO:0000256" key="1">
    <source>
        <dbReference type="ARBA" id="ARBA00004123"/>
    </source>
</evidence>
<dbReference type="InterPro" id="IPR028307">
    <property type="entry name" value="Lin-54_fam"/>
</dbReference>
<feature type="domain" description="CRC" evidence="4">
    <location>
        <begin position="5"/>
        <end position="144"/>
    </location>
</feature>
<evidence type="ECO:0000259" key="4">
    <source>
        <dbReference type="PROSITE" id="PS51634"/>
    </source>
</evidence>
<evidence type="ECO:0000313" key="5">
    <source>
        <dbReference type="EnsemblPlants" id="LPERR05G23340.1"/>
    </source>
</evidence>
<dbReference type="PROSITE" id="PS51634">
    <property type="entry name" value="CRC"/>
    <property type="match status" value="1"/>
</dbReference>
<reference evidence="6" key="2">
    <citation type="submission" date="2013-12" db="EMBL/GenBank/DDBJ databases">
        <authorList>
            <person name="Yu Y."/>
            <person name="Lee S."/>
            <person name="de Baynast K."/>
            <person name="Wissotski M."/>
            <person name="Liu L."/>
            <person name="Talag J."/>
            <person name="Goicoechea J."/>
            <person name="Angelova A."/>
            <person name="Jetty R."/>
            <person name="Kudrna D."/>
            <person name="Golser W."/>
            <person name="Rivera L."/>
            <person name="Zhang J."/>
            <person name="Wing R."/>
        </authorList>
    </citation>
    <scope>NUCLEOTIDE SEQUENCE</scope>
</reference>
<dbReference type="eggNOG" id="KOG1171">
    <property type="taxonomic scope" value="Eukaryota"/>
</dbReference>
<sequence length="153" mass="16784">MNRNRRRRLMAVSSFILGAKNYCPCFSTYHFCVDCKCSGCHNTEDNGDEVEETFAIARMKNPGAFGPKIVSVQDATIVDPRSSSGAVSDPKNSSGAVPGNEQLMYAKGCICRKSKCSKNYCECYKNKVGCTSKCKCQECGNQHGIKNSEYTTS</sequence>
<name>A0A0D9WKF0_9ORYZ</name>
<accession>A0A0D9WKF0</accession>
<dbReference type="InterPro" id="IPR005172">
    <property type="entry name" value="CRC"/>
</dbReference>
<keyword evidence="6" id="KW-1185">Reference proteome</keyword>
<dbReference type="Gramene" id="LPERR05G23340.1">
    <property type="protein sequence ID" value="LPERR05G23340.1"/>
    <property type="gene ID" value="LPERR05G23340"/>
</dbReference>